<dbReference type="AlphaFoldDB" id="A0A831W297"/>
<evidence type="ECO:0000256" key="1">
    <source>
        <dbReference type="SAM" id="Coils"/>
    </source>
</evidence>
<evidence type="ECO:0000259" key="4">
    <source>
        <dbReference type="SMART" id="SM00460"/>
    </source>
</evidence>
<dbReference type="Proteomes" id="UP000885748">
    <property type="component" value="Unassembled WGS sequence"/>
</dbReference>
<protein>
    <submittedName>
        <fullName evidence="5">DUF3488 domain-containing protein</fullName>
    </submittedName>
</protein>
<evidence type="ECO:0000256" key="3">
    <source>
        <dbReference type="SAM" id="Phobius"/>
    </source>
</evidence>
<feature type="transmembrane region" description="Helical" evidence="3">
    <location>
        <begin position="16"/>
        <end position="36"/>
    </location>
</feature>
<evidence type="ECO:0000313" key="5">
    <source>
        <dbReference type="EMBL" id="HEA52622.1"/>
    </source>
</evidence>
<comment type="caution">
    <text evidence="5">The sequence shown here is derived from an EMBL/GenBank/DDBJ whole genome shotgun (WGS) entry which is preliminary data.</text>
</comment>
<dbReference type="SUPFAM" id="SSF54001">
    <property type="entry name" value="Cysteine proteinases"/>
    <property type="match status" value="1"/>
</dbReference>
<keyword evidence="1" id="KW-0175">Coiled coil</keyword>
<feature type="coiled-coil region" evidence="1">
    <location>
        <begin position="667"/>
        <end position="694"/>
    </location>
</feature>
<dbReference type="InterPro" id="IPR021878">
    <property type="entry name" value="TgpA_N"/>
</dbReference>
<keyword evidence="3" id="KW-1133">Transmembrane helix</keyword>
<dbReference type="Pfam" id="PF01841">
    <property type="entry name" value="Transglut_core"/>
    <property type="match status" value="1"/>
</dbReference>
<feature type="region of interest" description="Disordered" evidence="2">
    <location>
        <begin position="268"/>
        <end position="287"/>
    </location>
</feature>
<dbReference type="PANTHER" id="PTHR42736:SF1">
    <property type="entry name" value="PROTEIN-GLUTAMINE GAMMA-GLUTAMYLTRANSFERASE"/>
    <property type="match status" value="1"/>
</dbReference>
<proteinExistence type="predicted"/>
<dbReference type="Gene3D" id="3.10.620.30">
    <property type="match status" value="1"/>
</dbReference>
<reference evidence="5" key="1">
    <citation type="journal article" date="2020" name="mSystems">
        <title>Genome- and Community-Level Interaction Insights into Carbon Utilization and Element Cycling Functions of Hydrothermarchaeota in Hydrothermal Sediment.</title>
        <authorList>
            <person name="Zhou Z."/>
            <person name="Liu Y."/>
            <person name="Xu W."/>
            <person name="Pan J."/>
            <person name="Luo Z.H."/>
            <person name="Li M."/>
        </authorList>
    </citation>
    <scope>NUCLEOTIDE SEQUENCE [LARGE SCALE GENOMIC DNA]</scope>
    <source>
        <strain evidence="5">HyVt-357</strain>
    </source>
</reference>
<dbReference type="PANTHER" id="PTHR42736">
    <property type="entry name" value="PROTEIN-GLUTAMINE GAMMA-GLUTAMYLTRANSFERASE"/>
    <property type="match status" value="1"/>
</dbReference>
<name>A0A831W297_9GAMM</name>
<feature type="compositionally biased region" description="Basic and acidic residues" evidence="2">
    <location>
        <begin position="270"/>
        <end position="286"/>
    </location>
</feature>
<feature type="transmembrane region" description="Helical" evidence="3">
    <location>
        <begin position="42"/>
        <end position="59"/>
    </location>
</feature>
<feature type="domain" description="Transglutaminase-like" evidence="4">
    <location>
        <begin position="425"/>
        <end position="496"/>
    </location>
</feature>
<evidence type="ECO:0000256" key="2">
    <source>
        <dbReference type="SAM" id="MobiDB-lite"/>
    </source>
</evidence>
<feature type="transmembrane region" description="Helical" evidence="3">
    <location>
        <begin position="92"/>
        <end position="110"/>
    </location>
</feature>
<feature type="transmembrane region" description="Helical" evidence="3">
    <location>
        <begin position="171"/>
        <end position="193"/>
    </location>
</feature>
<keyword evidence="3" id="KW-0812">Transmembrane</keyword>
<dbReference type="InterPro" id="IPR002931">
    <property type="entry name" value="Transglutaminase-like"/>
</dbReference>
<feature type="transmembrane region" description="Helical" evidence="3">
    <location>
        <begin position="117"/>
        <end position="135"/>
    </location>
</feature>
<organism evidence="5">
    <name type="scientific">Marinobacter antarcticus</name>
    <dbReference type="NCBI Taxonomy" id="564117"/>
    <lineage>
        <taxon>Bacteria</taxon>
        <taxon>Pseudomonadati</taxon>
        <taxon>Pseudomonadota</taxon>
        <taxon>Gammaproteobacteria</taxon>
        <taxon>Pseudomonadales</taxon>
        <taxon>Marinobacteraceae</taxon>
        <taxon>Marinobacter</taxon>
    </lineage>
</organism>
<dbReference type="InterPro" id="IPR038765">
    <property type="entry name" value="Papain-like_cys_pep_sf"/>
</dbReference>
<sequence>MVTFWRRTASEPDKQADSLPSLALLWLIASFALLLTPQLDRLPIWLIVVCISLASWRWLAQQGHVRLPGRWLRTGIMLGLVAVYLIRVQGSFTVDTAASFFVLAVGLKWLETRTVRDFYVLFYILVYLATVNFLFHQEIHWALMNIGAIALLFIGLQVLNAPELPGGMKAGWRRLGIMLLKVLPMVVLLFVFFPRMAPLWSVPLVSGEARTGISETMRPGDISSLAQSSERAFRVTFGGAMPDYRDRYWRGLILDTLDDGTWRQSGYESGYERGYEPDRAPGRVDVDGGVGELAPREYDVLMEPTDQRWAFALKGSEAASSNVIEESDDVFRFRRPADSAVRYRLAREDTAQRIPPAALKAEDARRYLQLPAAGNPRARDLAEELRRKSDDMGVVRALLTRFREQPYYYTLRPPKMPDNGIDSLLFDEKRGFCAHYAGATTFVLRSAGIPARIVVGYQGGESGAGGEYLIVRQYDAHAWVEAWIEGQGWIRIDPTAAIAPDRIESGLRDAVADEGSFLENNWMSAQRYGDVAIIQWASLQLDRVNYQWQRWIVGYQGQSQLNLMSRLSGGFGMRELGYLTAGIIGVGLLIAGLISALQARGGVRRDGHGKVLEAWHNVCGRAGVPVRSGETPAALAARLAVAEPVTADCARLFAQMINSHYYRPQSARDDNDDLKRLRRLLATMKRQLRRAGKIRTIMFWPAMLRPAMLRPKPHSGKHRD</sequence>
<dbReference type="EMBL" id="DRGY01000077">
    <property type="protein sequence ID" value="HEA52622.1"/>
    <property type="molecule type" value="Genomic_DNA"/>
</dbReference>
<feature type="transmembrane region" description="Helical" evidence="3">
    <location>
        <begin position="71"/>
        <end position="86"/>
    </location>
</feature>
<accession>A0A831W297</accession>
<keyword evidence="3" id="KW-0472">Membrane</keyword>
<dbReference type="InterPro" id="IPR052901">
    <property type="entry name" value="Bact_TGase-like"/>
</dbReference>
<dbReference type="Pfam" id="PF11992">
    <property type="entry name" value="TgpA_N"/>
    <property type="match status" value="1"/>
</dbReference>
<dbReference type="SMART" id="SM00460">
    <property type="entry name" value="TGc"/>
    <property type="match status" value="1"/>
</dbReference>
<feature type="transmembrane region" description="Helical" evidence="3">
    <location>
        <begin position="576"/>
        <end position="597"/>
    </location>
</feature>
<feature type="transmembrane region" description="Helical" evidence="3">
    <location>
        <begin position="141"/>
        <end position="159"/>
    </location>
</feature>
<gene>
    <name evidence="5" type="ORF">ENI00_09920</name>
</gene>